<reference evidence="3" key="1">
    <citation type="submission" date="2023-07" db="EMBL/GenBank/DDBJ databases">
        <title>30 novel species of actinomycetes from the DSMZ collection.</title>
        <authorList>
            <person name="Nouioui I."/>
        </authorList>
    </citation>
    <scope>NUCLEOTIDE SEQUENCE [LARGE SCALE GENOMIC DNA]</scope>
    <source>
        <strain evidence="3">DSM 44743</strain>
    </source>
</reference>
<evidence type="ECO:0000313" key="3">
    <source>
        <dbReference type="Proteomes" id="UP001183390"/>
    </source>
</evidence>
<feature type="domain" description="DUF397" evidence="1">
    <location>
        <begin position="6"/>
        <end position="25"/>
    </location>
</feature>
<keyword evidence="3" id="KW-1185">Reference proteome</keyword>
<name>A0ABU2MGF4_9ACTN</name>
<organism evidence="2 3">
    <name type="scientific">Nocardiopsis lambiniae</name>
    <dbReference type="NCBI Taxonomy" id="3075539"/>
    <lineage>
        <taxon>Bacteria</taxon>
        <taxon>Bacillati</taxon>
        <taxon>Actinomycetota</taxon>
        <taxon>Actinomycetes</taxon>
        <taxon>Streptosporangiales</taxon>
        <taxon>Nocardiopsidaceae</taxon>
        <taxon>Nocardiopsis</taxon>
    </lineage>
</organism>
<evidence type="ECO:0000313" key="2">
    <source>
        <dbReference type="EMBL" id="MDT0331644.1"/>
    </source>
</evidence>
<dbReference type="Proteomes" id="UP001183390">
    <property type="component" value="Unassembled WGS sequence"/>
</dbReference>
<dbReference type="Pfam" id="PF04149">
    <property type="entry name" value="DUF397"/>
    <property type="match status" value="2"/>
</dbReference>
<dbReference type="InterPro" id="IPR007278">
    <property type="entry name" value="DUF397"/>
</dbReference>
<feature type="domain" description="DUF397" evidence="1">
    <location>
        <begin position="29"/>
        <end position="81"/>
    </location>
</feature>
<protein>
    <submittedName>
        <fullName evidence="2">DUF397 domain-containing protein</fullName>
    </submittedName>
</protein>
<dbReference type="EMBL" id="JAVREP010000025">
    <property type="protein sequence ID" value="MDT0331644.1"/>
    <property type="molecule type" value="Genomic_DNA"/>
</dbReference>
<evidence type="ECO:0000259" key="1">
    <source>
        <dbReference type="Pfam" id="PF04149"/>
    </source>
</evidence>
<comment type="caution">
    <text evidence="2">The sequence shown here is derived from an EMBL/GenBank/DDBJ whole genome shotgun (WGS) entry which is preliminary data.</text>
</comment>
<accession>A0ABU2MGF4</accession>
<dbReference type="RefSeq" id="WP_311514117.1">
    <property type="nucleotide sequence ID" value="NZ_JAVREP010000025.1"/>
</dbReference>
<gene>
    <name evidence="2" type="ORF">RM479_24830</name>
</gene>
<proteinExistence type="predicted"/>
<sequence length="84" mass="9218">MSETPRWFKSSRSNMASNCVEVAITDTFSWFTSGFGALKGGEYVEVAFPDATTVLMRDTRNRDAAVLSIGSGEWSGWTRSVSRG</sequence>